<evidence type="ECO:0000256" key="4">
    <source>
        <dbReference type="ARBA" id="ARBA00022692"/>
    </source>
</evidence>
<reference evidence="11" key="1">
    <citation type="journal article" date="2018" name="Nat. Microbiol.">
        <title>Leveraging single-cell genomics to expand the fungal tree of life.</title>
        <authorList>
            <person name="Ahrendt S.R."/>
            <person name="Quandt C.A."/>
            <person name="Ciobanu D."/>
            <person name="Clum A."/>
            <person name="Salamov A."/>
            <person name="Andreopoulos B."/>
            <person name="Cheng J.F."/>
            <person name="Woyke T."/>
            <person name="Pelin A."/>
            <person name="Henrissat B."/>
            <person name="Reynolds N.K."/>
            <person name="Benny G.L."/>
            <person name="Smith M.E."/>
            <person name="James T.Y."/>
            <person name="Grigoriev I.V."/>
        </authorList>
    </citation>
    <scope>NUCLEOTIDE SEQUENCE [LARGE SCALE GENOMIC DNA]</scope>
    <source>
        <strain evidence="11">ATCC 52028</strain>
    </source>
</reference>
<keyword evidence="5" id="KW-1133">Transmembrane helix</keyword>
<evidence type="ECO:0000256" key="8">
    <source>
        <dbReference type="PROSITE-ProRule" id="PRU00282"/>
    </source>
</evidence>
<organism evidence="10 11">
    <name type="scientific">Caulochytrium protostelioides</name>
    <dbReference type="NCBI Taxonomy" id="1555241"/>
    <lineage>
        <taxon>Eukaryota</taxon>
        <taxon>Fungi</taxon>
        <taxon>Fungi incertae sedis</taxon>
        <taxon>Chytridiomycota</taxon>
        <taxon>Chytridiomycota incertae sedis</taxon>
        <taxon>Chytridiomycetes</taxon>
        <taxon>Caulochytriales</taxon>
        <taxon>Caulochytriaceae</taxon>
        <taxon>Caulochytrium</taxon>
    </lineage>
</organism>
<evidence type="ECO:0000313" key="10">
    <source>
        <dbReference type="EMBL" id="RKO95897.1"/>
    </source>
</evidence>
<feature type="non-terminal residue" evidence="10">
    <location>
        <position position="1"/>
    </location>
</feature>
<dbReference type="SUPFAM" id="SSF103506">
    <property type="entry name" value="Mitochondrial carrier"/>
    <property type="match status" value="1"/>
</dbReference>
<feature type="repeat" description="Solcar" evidence="8">
    <location>
        <begin position="10"/>
        <end position="101"/>
    </location>
</feature>
<sequence length="171" mass="17726">EIDYESLPAASMGVSALAGGLAGITEHALMFPVDAIKTRMQMIAATPASSALYSGSLGTAWRGVASTEGIASLWRGVSSVVVGAGPAHALHFTTYEYMKKATGAEHAEGLRSVAGTAVTGGLATMANDGLMNPFDVVKQRMQMHGSMHTSVAQCARDILAREGIGAFYVSY</sequence>
<evidence type="ECO:0000256" key="2">
    <source>
        <dbReference type="ARBA" id="ARBA00006375"/>
    </source>
</evidence>
<comment type="similarity">
    <text evidence="2 9">Belongs to the mitochondrial carrier (TC 2.A.29) family.</text>
</comment>
<protein>
    <submittedName>
        <fullName evidence="10">Mitochondrial carrier</fullName>
    </submittedName>
</protein>
<keyword evidence="7 8" id="KW-0472">Membrane</keyword>
<dbReference type="AlphaFoldDB" id="A0A4V1IT57"/>
<dbReference type="PANTHER" id="PTHR45758:SF4">
    <property type="entry name" value="MITOFERRIN-1"/>
    <property type="match status" value="1"/>
</dbReference>
<keyword evidence="6" id="KW-0496">Mitochondrion</keyword>
<feature type="repeat" description="Solcar" evidence="8">
    <location>
        <begin position="111"/>
        <end position="171"/>
    </location>
</feature>
<evidence type="ECO:0000313" key="11">
    <source>
        <dbReference type="Proteomes" id="UP000268535"/>
    </source>
</evidence>
<comment type="subcellular location">
    <subcellularLocation>
        <location evidence="1">Mitochondrion membrane</location>
        <topology evidence="1">Multi-pass membrane protein</topology>
    </subcellularLocation>
</comment>
<keyword evidence="3 9" id="KW-0813">Transport</keyword>
<dbReference type="EMBL" id="ML010716">
    <property type="protein sequence ID" value="RKO95897.1"/>
    <property type="molecule type" value="Genomic_DNA"/>
</dbReference>
<evidence type="ECO:0000256" key="1">
    <source>
        <dbReference type="ARBA" id="ARBA00004225"/>
    </source>
</evidence>
<dbReference type="Gene3D" id="1.50.40.10">
    <property type="entry name" value="Mitochondrial carrier domain"/>
    <property type="match status" value="1"/>
</dbReference>
<dbReference type="Proteomes" id="UP000268535">
    <property type="component" value="Unassembled WGS sequence"/>
</dbReference>
<dbReference type="InterPro" id="IPR018108">
    <property type="entry name" value="MCP_transmembrane"/>
</dbReference>
<name>A0A4V1IT57_9FUNG</name>
<dbReference type="GO" id="GO:0015093">
    <property type="term" value="F:ferrous iron transmembrane transporter activity"/>
    <property type="evidence" value="ECO:0007669"/>
    <property type="project" value="TreeGrafter"/>
</dbReference>
<dbReference type="PROSITE" id="PS50920">
    <property type="entry name" value="SOLCAR"/>
    <property type="match status" value="2"/>
</dbReference>
<dbReference type="GO" id="GO:0048250">
    <property type="term" value="P:iron import into the mitochondrion"/>
    <property type="evidence" value="ECO:0007669"/>
    <property type="project" value="TreeGrafter"/>
</dbReference>
<evidence type="ECO:0000256" key="9">
    <source>
        <dbReference type="RuleBase" id="RU000488"/>
    </source>
</evidence>
<keyword evidence="4 8" id="KW-0812">Transmembrane</keyword>
<feature type="non-terminal residue" evidence="10">
    <location>
        <position position="171"/>
    </location>
</feature>
<evidence type="ECO:0000256" key="5">
    <source>
        <dbReference type="ARBA" id="ARBA00022989"/>
    </source>
</evidence>
<evidence type="ECO:0000256" key="6">
    <source>
        <dbReference type="ARBA" id="ARBA00023128"/>
    </source>
</evidence>
<accession>A0A4V1IT57</accession>
<evidence type="ECO:0000256" key="3">
    <source>
        <dbReference type="ARBA" id="ARBA00022448"/>
    </source>
</evidence>
<evidence type="ECO:0000256" key="7">
    <source>
        <dbReference type="ARBA" id="ARBA00023136"/>
    </source>
</evidence>
<dbReference type="PANTHER" id="PTHR45758">
    <property type="entry name" value="MITOFERRIN-1-RELATED"/>
    <property type="match status" value="1"/>
</dbReference>
<gene>
    <name evidence="10" type="ORF">CAUPRSCDRAFT_2675</name>
</gene>
<dbReference type="GO" id="GO:0031966">
    <property type="term" value="C:mitochondrial membrane"/>
    <property type="evidence" value="ECO:0007669"/>
    <property type="project" value="UniProtKB-SubCell"/>
</dbReference>
<dbReference type="Pfam" id="PF00153">
    <property type="entry name" value="Mito_carr"/>
    <property type="match status" value="2"/>
</dbReference>
<proteinExistence type="inferred from homology"/>
<dbReference type="InterPro" id="IPR023395">
    <property type="entry name" value="MCP_dom_sf"/>
</dbReference>